<comment type="similarity">
    <text evidence="5">Belongs to the methylaspartate mutase GlmS subunit family.</text>
</comment>
<dbReference type="AlphaFoldDB" id="A0A090NW76"/>
<dbReference type="EMBL" id="AXUT01000401">
    <property type="protein sequence ID" value="ESU77278.1"/>
    <property type="molecule type" value="Genomic_DNA"/>
</dbReference>
<comment type="cofactor">
    <cofactor evidence="5">
        <name>adenosylcob(III)alamin</name>
        <dbReference type="ChEBI" id="CHEBI:18408"/>
    </cofactor>
</comment>
<gene>
    <name evidence="5" type="primary">glmS</name>
    <name evidence="7" type="ORF">WRSd3_03829</name>
</gene>
<dbReference type="CDD" id="cd02072">
    <property type="entry name" value="Glm_B12_BD"/>
    <property type="match status" value="1"/>
</dbReference>
<evidence type="ECO:0000259" key="6">
    <source>
        <dbReference type="PROSITE" id="PS51332"/>
    </source>
</evidence>
<dbReference type="GO" id="GO:0046872">
    <property type="term" value="F:metal ion binding"/>
    <property type="evidence" value="ECO:0007669"/>
    <property type="project" value="UniProtKB-KW"/>
</dbReference>
<dbReference type="PROSITE" id="PS51332">
    <property type="entry name" value="B12_BINDING"/>
    <property type="match status" value="1"/>
</dbReference>
<dbReference type="SUPFAM" id="SSF52242">
    <property type="entry name" value="Cobalamin (vitamin B12)-binding domain"/>
    <property type="match status" value="1"/>
</dbReference>
<proteinExistence type="inferred from homology"/>
<dbReference type="Pfam" id="PF02310">
    <property type="entry name" value="B12-binding"/>
    <property type="match status" value="1"/>
</dbReference>
<dbReference type="InterPro" id="IPR006394">
    <property type="entry name" value="GlmS"/>
</dbReference>
<comment type="pathway">
    <text evidence="5">Amino-acid degradation; L-glutamate degradation via mesaconate pathway; acetate and pyruvate from L-glutamate: step 1/4.</text>
</comment>
<dbReference type="GO" id="GO:0019553">
    <property type="term" value="P:L-glutamate catabolic process via L-citramalate"/>
    <property type="evidence" value="ECO:0007669"/>
    <property type="project" value="UniProtKB-UniRule"/>
</dbReference>
<feature type="binding site" evidence="5">
    <location>
        <begin position="82"/>
        <end position="84"/>
    </location>
    <ligand>
        <name>adenosylcob(III)alamin</name>
        <dbReference type="ChEBI" id="CHEBI:18408"/>
    </ligand>
</feature>
<protein>
    <recommendedName>
        <fullName evidence="5">Glutamate mutase sigma subunit</fullName>
        <ecNumber evidence="5">5.4.99.1</ecNumber>
    </recommendedName>
    <alternativeName>
        <fullName evidence="5">Glutamate mutase S chain</fullName>
    </alternativeName>
    <alternativeName>
        <fullName evidence="5">Glutamate mutase small subunit</fullName>
    </alternativeName>
    <alternativeName>
        <fullName evidence="5">Methylaspartate mutase</fullName>
    </alternativeName>
</protein>
<evidence type="ECO:0000256" key="4">
    <source>
        <dbReference type="ARBA" id="ARBA00023285"/>
    </source>
</evidence>
<evidence type="ECO:0000256" key="2">
    <source>
        <dbReference type="ARBA" id="ARBA00022723"/>
    </source>
</evidence>
<keyword evidence="1 5" id="KW-0846">Cobalamin</keyword>
<sequence>MNGHKYDMCNLFYSLSYKGLPMKKATLVIGVIGADCHAVGNKVLDRVFSNHDFRVINLGVMVSQDEYIDAAIETGADAIVVSSIYGHGDIDCLGMRERCIERGLGDILLYVGGNLVVGKHDFADVETKFKEMGFDRVFAPSHDLEDVCQLMAHDINQRHDVDTRILEEAI</sequence>
<comment type="subunit">
    <text evidence="5">Heterotetramer composed of 2 epsilon subunits (GlmE) and 2 sigma subunits (GlmS). GlmE exists as a homodimer and GlmS as a monomer.</text>
</comment>
<evidence type="ECO:0000256" key="5">
    <source>
        <dbReference type="HAMAP-Rule" id="MF_00526"/>
    </source>
</evidence>
<evidence type="ECO:0000313" key="8">
    <source>
        <dbReference type="Proteomes" id="UP000017944"/>
    </source>
</evidence>
<dbReference type="PATRIC" id="fig|1401327.3.peg.3551"/>
<feature type="binding site" description="axial binding residue" evidence="5">
    <location>
        <position position="37"/>
    </location>
    <ligand>
        <name>adenosylcob(III)alamin</name>
        <dbReference type="ChEBI" id="CHEBI:18408"/>
    </ligand>
    <ligandPart>
        <name>Co</name>
        <dbReference type="ChEBI" id="CHEBI:27638"/>
    </ligandPart>
</feature>
<dbReference type="InterPro" id="IPR036724">
    <property type="entry name" value="Cobalamin-bd_sf"/>
</dbReference>
<dbReference type="GO" id="GO:0050097">
    <property type="term" value="F:methylaspartate mutase activity"/>
    <property type="evidence" value="ECO:0007669"/>
    <property type="project" value="UniProtKB-UniRule"/>
</dbReference>
<organism evidence="7 8">
    <name type="scientific">Shigella dysenteriae WRSd3</name>
    <dbReference type="NCBI Taxonomy" id="1401327"/>
    <lineage>
        <taxon>Bacteria</taxon>
        <taxon>Pseudomonadati</taxon>
        <taxon>Pseudomonadota</taxon>
        <taxon>Gammaproteobacteria</taxon>
        <taxon>Enterobacterales</taxon>
        <taxon>Enterobacteriaceae</taxon>
        <taxon>Shigella</taxon>
    </lineage>
</organism>
<dbReference type="EC" id="5.4.99.1" evidence="5"/>
<feature type="binding site" evidence="5">
    <location>
        <begin position="34"/>
        <end position="38"/>
    </location>
    <ligand>
        <name>adenosylcob(III)alamin</name>
        <dbReference type="ChEBI" id="CHEBI:18408"/>
    </ligand>
</feature>
<dbReference type="GO" id="GO:0019670">
    <property type="term" value="P:anaerobic L-glutamate catabolic process"/>
    <property type="evidence" value="ECO:0007669"/>
    <property type="project" value="InterPro"/>
</dbReference>
<dbReference type="Gene3D" id="3.40.50.280">
    <property type="entry name" value="Cobalamin-binding domain"/>
    <property type="match status" value="1"/>
</dbReference>
<dbReference type="HAMAP" id="MF_00526">
    <property type="entry name" value="Me_Asp_mutase_S"/>
    <property type="match status" value="1"/>
</dbReference>
<dbReference type="NCBIfam" id="TIGR01501">
    <property type="entry name" value="MthylAspMutase"/>
    <property type="match status" value="1"/>
</dbReference>
<dbReference type="UniPathway" id="UPA00561">
    <property type="reaction ID" value="UER00617"/>
</dbReference>
<comment type="caution">
    <text evidence="7">The sequence shown here is derived from an EMBL/GenBank/DDBJ whole genome shotgun (WGS) entry which is preliminary data.</text>
</comment>
<evidence type="ECO:0000256" key="1">
    <source>
        <dbReference type="ARBA" id="ARBA00022628"/>
    </source>
</evidence>
<evidence type="ECO:0000256" key="3">
    <source>
        <dbReference type="ARBA" id="ARBA00023235"/>
    </source>
</evidence>
<reference evidence="7 8" key="1">
    <citation type="submission" date="2013-10" db="EMBL/GenBank/DDBJ databases">
        <title>Draft genomes and the virulence plasmids of Sd1617 vaccine constructs: WRSd3 and WRSd5.</title>
        <authorList>
            <person name="Aksomboon Vongsawan A."/>
            <person name="Venkatesan M.M."/>
            <person name="Vaisvil B."/>
            <person name="Emel G."/>
            <person name="Kepatral V."/>
            <person name="Sethabutr O."/>
            <person name="Serichantalergs O."/>
            <person name="Mason C."/>
        </authorList>
    </citation>
    <scope>NUCLEOTIDE SEQUENCE [LARGE SCALE GENOMIC DNA]</scope>
    <source>
        <strain evidence="7 8">WRSd3</strain>
    </source>
</reference>
<comment type="catalytic activity">
    <reaction evidence="5">
        <text>(2S,3S)-3-methyl-L-aspartate = L-glutamate</text>
        <dbReference type="Rhea" id="RHEA:12857"/>
        <dbReference type="ChEBI" id="CHEBI:29985"/>
        <dbReference type="ChEBI" id="CHEBI:58724"/>
        <dbReference type="EC" id="5.4.99.1"/>
    </reaction>
</comment>
<evidence type="ECO:0000313" key="7">
    <source>
        <dbReference type="EMBL" id="ESU77278.1"/>
    </source>
</evidence>
<feature type="domain" description="B12-binding" evidence="6">
    <location>
        <begin position="24"/>
        <end position="161"/>
    </location>
</feature>
<dbReference type="NCBIfam" id="NF002612">
    <property type="entry name" value="PRK02261.1"/>
    <property type="match status" value="1"/>
</dbReference>
<accession>A0A090NW76</accession>
<name>A0A090NW76_SHIDY</name>
<dbReference type="Proteomes" id="UP000017944">
    <property type="component" value="Unassembled WGS sequence"/>
</dbReference>
<dbReference type="InterPro" id="IPR006158">
    <property type="entry name" value="Cobalamin-bd"/>
</dbReference>
<keyword evidence="3 5" id="KW-0413">Isomerase</keyword>
<feature type="binding site" evidence="5">
    <location>
        <begin position="114"/>
        <end position="118"/>
    </location>
    <ligand>
        <name>adenosylcob(III)alamin</name>
        <dbReference type="ChEBI" id="CHEBI:18408"/>
    </ligand>
</feature>
<comment type="function">
    <text evidence="5">Catalyzes the carbon skeleton rearrangement of L-glutamate to L-threo-3-methylaspartate ((2S,3S)-3-methylaspartate).</text>
</comment>
<dbReference type="GO" id="GO:0031419">
    <property type="term" value="F:cobalamin binding"/>
    <property type="evidence" value="ECO:0007669"/>
    <property type="project" value="UniProtKB-KW"/>
</dbReference>
<keyword evidence="2 5" id="KW-0479">Metal-binding</keyword>
<keyword evidence="4 5" id="KW-0170">Cobalt</keyword>